<organism evidence="14">
    <name type="scientific">Tridacna squamosa</name>
    <name type="common">Fluted giant clam</name>
    <dbReference type="NCBI Taxonomy" id="80830"/>
    <lineage>
        <taxon>Eukaryota</taxon>
        <taxon>Metazoa</taxon>
        <taxon>Spiralia</taxon>
        <taxon>Lophotrochozoa</taxon>
        <taxon>Mollusca</taxon>
        <taxon>Bivalvia</taxon>
        <taxon>Autobranchia</taxon>
        <taxon>Heteroconchia</taxon>
        <taxon>Euheterodonta</taxon>
        <taxon>Imparidentia</taxon>
        <taxon>Neoheterodontei</taxon>
        <taxon>Cardiida</taxon>
        <taxon>Cardioidea</taxon>
        <taxon>Cardiidae</taxon>
        <taxon>Tridacninae</taxon>
        <taxon>Tridacna</taxon>
    </lineage>
</organism>
<evidence type="ECO:0000256" key="7">
    <source>
        <dbReference type="ARBA" id="ARBA00023136"/>
    </source>
</evidence>
<feature type="compositionally biased region" description="Basic and acidic residues" evidence="10">
    <location>
        <begin position="60"/>
        <end position="81"/>
    </location>
</feature>
<feature type="transmembrane region" description="Helical" evidence="11">
    <location>
        <begin position="211"/>
        <end position="235"/>
    </location>
</feature>
<feature type="transmembrane region" description="Helical" evidence="11">
    <location>
        <begin position="277"/>
        <end position="296"/>
    </location>
</feature>
<dbReference type="GO" id="GO:0098719">
    <property type="term" value="P:sodium ion import across plasma membrane"/>
    <property type="evidence" value="ECO:0007669"/>
    <property type="project" value="TreeGrafter"/>
</dbReference>
<feature type="transmembrane region" description="Helical" evidence="11">
    <location>
        <begin position="316"/>
        <end position="338"/>
    </location>
</feature>
<feature type="compositionally biased region" description="Basic and acidic residues" evidence="10">
    <location>
        <begin position="858"/>
        <end position="867"/>
    </location>
</feature>
<dbReference type="Gene3D" id="6.10.140.1330">
    <property type="match status" value="1"/>
</dbReference>
<dbReference type="InterPro" id="IPR006153">
    <property type="entry name" value="Cation/H_exchanger_TM"/>
</dbReference>
<feature type="domain" description="Cation/H+ exchanger transmembrane" evidence="13">
    <location>
        <begin position="137"/>
        <end position="532"/>
    </location>
</feature>
<feature type="region of interest" description="Disordered" evidence="10">
    <location>
        <begin position="35"/>
        <end position="103"/>
    </location>
</feature>
<keyword evidence="5" id="KW-0915">Sodium</keyword>
<evidence type="ECO:0000256" key="3">
    <source>
        <dbReference type="ARBA" id="ARBA00022692"/>
    </source>
</evidence>
<dbReference type="InterPro" id="IPR018422">
    <property type="entry name" value="Cation/H_exchanger_CPA1"/>
</dbReference>
<evidence type="ECO:0000259" key="13">
    <source>
        <dbReference type="Pfam" id="PF00999"/>
    </source>
</evidence>
<feature type="signal peptide" evidence="12">
    <location>
        <begin position="1"/>
        <end position="23"/>
    </location>
</feature>
<keyword evidence="2 9" id="KW-0813">Transport</keyword>
<feature type="transmembrane region" description="Helical" evidence="11">
    <location>
        <begin position="474"/>
        <end position="494"/>
    </location>
</feature>
<feature type="transmembrane region" description="Helical" evidence="11">
    <location>
        <begin position="247"/>
        <end position="268"/>
    </location>
</feature>
<feature type="compositionally biased region" description="Basic and acidic residues" evidence="10">
    <location>
        <begin position="91"/>
        <end position="103"/>
    </location>
</feature>
<accession>A0A499PMB1</accession>
<comment type="similarity">
    <text evidence="9">Belongs to the monovalent cation:proton antiporter 1 (CPA1) transporter (TC 2.A.36) family.</text>
</comment>
<dbReference type="GO" id="GO:0015385">
    <property type="term" value="F:sodium:proton antiporter activity"/>
    <property type="evidence" value="ECO:0007669"/>
    <property type="project" value="InterPro"/>
</dbReference>
<evidence type="ECO:0000256" key="11">
    <source>
        <dbReference type="SAM" id="Phobius"/>
    </source>
</evidence>
<feature type="transmembrane region" description="Helical" evidence="11">
    <location>
        <begin position="434"/>
        <end position="453"/>
    </location>
</feature>
<evidence type="ECO:0000256" key="5">
    <source>
        <dbReference type="ARBA" id="ARBA00023053"/>
    </source>
</evidence>
<evidence type="ECO:0000256" key="9">
    <source>
        <dbReference type="RuleBase" id="RU003722"/>
    </source>
</evidence>
<feature type="transmembrane region" description="Helical" evidence="11">
    <location>
        <begin position="121"/>
        <end position="139"/>
    </location>
</feature>
<dbReference type="Pfam" id="PF00999">
    <property type="entry name" value="Na_H_Exchanger"/>
    <property type="match status" value="1"/>
</dbReference>
<feature type="compositionally biased region" description="Basic and acidic residues" evidence="10">
    <location>
        <begin position="821"/>
        <end position="836"/>
    </location>
</feature>
<dbReference type="GO" id="GO:0005886">
    <property type="term" value="C:plasma membrane"/>
    <property type="evidence" value="ECO:0007669"/>
    <property type="project" value="TreeGrafter"/>
</dbReference>
<dbReference type="GO" id="GO:0015386">
    <property type="term" value="F:potassium:proton antiporter activity"/>
    <property type="evidence" value="ECO:0007669"/>
    <property type="project" value="TreeGrafter"/>
</dbReference>
<keyword evidence="9" id="KW-0050">Antiport</keyword>
<evidence type="ECO:0000256" key="8">
    <source>
        <dbReference type="ARBA" id="ARBA00023201"/>
    </source>
</evidence>
<dbReference type="PANTHER" id="PTHR10110:SF126">
    <property type="entry name" value="NA(+)_H(+) EXCHANGER PROTEIN 7"/>
    <property type="match status" value="1"/>
</dbReference>
<evidence type="ECO:0000256" key="1">
    <source>
        <dbReference type="ARBA" id="ARBA00004141"/>
    </source>
</evidence>
<reference evidence="14" key="1">
    <citation type="submission" date="2017-05" db="EMBL/GenBank/DDBJ databases">
        <title>Light exposure up-regulates the expression of na+/h+ exchanger beta in the inner mantle of the giant clam, Tridacna squamosa.</title>
        <authorList>
            <person name="Hiong K.C."/>
            <person name="Cao-Pham A.H."/>
            <person name="Boo M.V."/>
            <person name="Choo C.Y.L."/>
            <person name="Wong W.P."/>
            <person name="Chew S.F."/>
            <person name="Ip Y.K."/>
        </authorList>
    </citation>
    <scope>NUCLEOTIDE SEQUENCE</scope>
    <source>
        <tissue evidence="14">Mantle within the pallial line</tissue>
    </source>
</reference>
<dbReference type="InterPro" id="IPR004709">
    <property type="entry name" value="NaH_exchanger"/>
</dbReference>
<dbReference type="NCBIfam" id="TIGR00840">
    <property type="entry name" value="b_cpa1"/>
    <property type="match status" value="1"/>
</dbReference>
<dbReference type="AlphaFoldDB" id="A0A499PMB1"/>
<feature type="transmembrane region" description="Helical" evidence="11">
    <location>
        <begin position="372"/>
        <end position="391"/>
    </location>
</feature>
<sequence length="899" mass="101260">MEWTTRCSFIIVLLCLTLNFVFMTTVSPIESNSKTVTVHSNNSNSSSHKENTTVVHHHGNKTDHEDGKGHHHGNDLDHHGNDTGSHSNRTGHHDDIEHDEGHGHGASSIHLVEFHADHVKGPLVFGLVVIIAGLSKIGFHHADFLSTKVPESCILILIGVVLGAIIHFSDIVGDMQFFQPHEFFLFLLPPIILEAAYSLHDRTFTENIGSILMFSVVGTIFACFLIGLSLIGLGQVGAWSNPGCTPVQILVFSSLIVAVDPVAVLAIFQEVGVNKMLYFLVFGESLLNDGVTVVIYNVMQTYNRMDVIGADQIVLGILKFFVVVFGGMLIGTVCGALASFITKYTNSVKVVEPIIIFGFAYQSYILAELFHFSGIISIIVCGLIQVQYAFNNITNKSKLCVKFFVKVISNTCEIIIFLFLGLKVVTPNHYWNTGFVVWTTILCIVFRFIITYLTSFLINKCDTYRVRKIKMDEMFMISYGGLRGAVCFSLVALLDEKEFGVEMKNMFVTTTLFVIFFTVFIQGGTIKFLVRKMRISLQRQDKSMIMYEELNQHVSDHLMAGIEEVVGFSGKFYVMEKFDRLDNKFIRPILLRDQNTCAGDEINNYYQRLLMKEHYKNLKLSGAVKLPKVSSSIRQVDSSACLKVMEDEFETRQLDKEEKLKERRSRLISQRSMRSAEGQGGDLDLKKVFRDALFNSKNKNNLKFHDKNFIMDEGRHFVGHLRTKHKKNQRLSTIQSEDGRRQLDRALSWDENEAAAAVRRTSEAKINALERTRCYTMDMGRPSPQDHDKPKFGLVDPLLEADEEVEESEPLINSQNSVFTSEDKSNSVEGKRKVSFEGHSQGGNAAENAGKSPKKAQPIREDSHGSELIRQNAVTVNDADIALQDMSRKFEHLDRQKSV</sequence>
<feature type="region of interest" description="Disordered" evidence="10">
    <location>
        <begin position="805"/>
        <end position="871"/>
    </location>
</feature>
<keyword evidence="6 9" id="KW-0406">Ion transport</keyword>
<evidence type="ECO:0000256" key="12">
    <source>
        <dbReference type="SAM" id="SignalP"/>
    </source>
</evidence>
<protein>
    <recommendedName>
        <fullName evidence="9">Sodium/hydrogen exchanger</fullName>
    </recommendedName>
</protein>
<dbReference type="PRINTS" id="PR01084">
    <property type="entry name" value="NAHEXCHNGR"/>
</dbReference>
<name>A0A499PMB1_TRISQ</name>
<feature type="chain" id="PRO_5020039589" description="Sodium/hydrogen exchanger" evidence="12">
    <location>
        <begin position="24"/>
        <end position="899"/>
    </location>
</feature>
<evidence type="ECO:0000256" key="2">
    <source>
        <dbReference type="ARBA" id="ARBA00022448"/>
    </source>
</evidence>
<feature type="compositionally biased region" description="Low complexity" evidence="10">
    <location>
        <begin position="35"/>
        <end position="46"/>
    </location>
</feature>
<keyword evidence="4 11" id="KW-1133">Transmembrane helix</keyword>
<evidence type="ECO:0000256" key="4">
    <source>
        <dbReference type="ARBA" id="ARBA00022989"/>
    </source>
</evidence>
<feature type="transmembrane region" description="Helical" evidence="11">
    <location>
        <begin position="151"/>
        <end position="169"/>
    </location>
</feature>
<evidence type="ECO:0000313" key="14">
    <source>
        <dbReference type="EMBL" id="ARQ84972.1"/>
    </source>
</evidence>
<keyword evidence="8 9" id="KW-0739">Sodium transport</keyword>
<comment type="subcellular location">
    <subcellularLocation>
        <location evidence="1">Membrane</location>
        <topology evidence="1">Multi-pass membrane protein</topology>
    </subcellularLocation>
</comment>
<dbReference type="EMBL" id="MF073183">
    <property type="protein sequence ID" value="ARQ84972.1"/>
    <property type="molecule type" value="mRNA"/>
</dbReference>
<dbReference type="PANTHER" id="PTHR10110">
    <property type="entry name" value="SODIUM/HYDROGEN EXCHANGER"/>
    <property type="match status" value="1"/>
</dbReference>
<proteinExistence type="evidence at transcript level"/>
<keyword evidence="3 9" id="KW-0812">Transmembrane</keyword>
<keyword evidence="12" id="KW-0732">Signal</keyword>
<evidence type="ECO:0000256" key="10">
    <source>
        <dbReference type="SAM" id="MobiDB-lite"/>
    </source>
</evidence>
<feature type="transmembrane region" description="Helical" evidence="11">
    <location>
        <begin position="506"/>
        <end position="530"/>
    </location>
</feature>
<dbReference type="GO" id="GO:0051453">
    <property type="term" value="P:regulation of intracellular pH"/>
    <property type="evidence" value="ECO:0007669"/>
    <property type="project" value="TreeGrafter"/>
</dbReference>
<feature type="transmembrane region" description="Helical" evidence="11">
    <location>
        <begin position="403"/>
        <end position="422"/>
    </location>
</feature>
<keyword evidence="7 11" id="KW-0472">Membrane</keyword>
<evidence type="ECO:0000256" key="6">
    <source>
        <dbReference type="ARBA" id="ARBA00023065"/>
    </source>
</evidence>